<dbReference type="InterPro" id="IPR006047">
    <property type="entry name" value="GH13_cat_dom"/>
</dbReference>
<dbReference type="SMART" id="SM00642">
    <property type="entry name" value="Aamy"/>
    <property type="match status" value="1"/>
</dbReference>
<dbReference type="AlphaFoldDB" id="A0A1I3UNE9"/>
<evidence type="ECO:0000259" key="4">
    <source>
        <dbReference type="SMART" id="SM00642"/>
    </source>
</evidence>
<dbReference type="Gene3D" id="3.90.400.10">
    <property type="entry name" value="Oligo-1,6-glucosidase, Domain 2"/>
    <property type="match status" value="1"/>
</dbReference>
<dbReference type="EMBL" id="FOSH01000002">
    <property type="protein sequence ID" value="SFJ84233.1"/>
    <property type="molecule type" value="Genomic_DNA"/>
</dbReference>
<name>A0A1I3UNE9_9GAMM</name>
<dbReference type="Gene3D" id="2.60.40.1180">
    <property type="entry name" value="Golgi alpha-mannosidase II"/>
    <property type="match status" value="1"/>
</dbReference>
<dbReference type="OrthoDB" id="9805159at2"/>
<sequence>MTPSDEQLQQLQETVLHHLTAIYAETSPELSLDTLRDDIINIMRLNQDYKESFPHRNNWDQNDIILITYGNSVKKEGEAPLKTLHRFLNKEVSGYINGVHILPFFPYCSDDGFAVMDYYEVNKALGDWQDIEAIANDYRLMADLVINHGSSSGTWFKNFIKGDGPGHDYFYTTAPSTPISQVVRPRTSPLLRETETHDGTKYVWCTFSHTQVDFDFRNPVVLKEFINIVRFYLDKGVHIFRLDAVAFLWKKIGTNCLNLPETHEVVRLMRSLIQHADPDAVIITETNIPNRENLSYFGNANEAHCIYNFSLPPLLVNTLVTGDCFYLKQWLMSMPPAQHGTAYFNFIASHDGIGLRPAEGLLSEAEIASLISTMQQFGGRISWREGENGVKKPYEINISLFDALQGTTSGKDEWNIDRFICAHAIMLALEGIPGIYIHSLLATSNDIDKLEQTEQNRSINRHEWDEEALMTELSTPSSQHAQVSGLLKKLIHLRKQQRAFHPNATQFTLHLGEKLFGFWRQSMDRRQSIFCIYNITDTEQPLRIANLNLVVTDRWWDLISGVILDGSSDVITVAPYQVLWITNG</sequence>
<dbReference type="PANTHER" id="PTHR38784:SF1">
    <property type="entry name" value="SUCROSE PHOSPHORYLASE"/>
    <property type="match status" value="1"/>
</dbReference>
<feature type="binding site" evidence="3">
    <location>
        <position position="148"/>
    </location>
    <ligand>
        <name>substrate</name>
    </ligand>
</feature>
<keyword evidence="1" id="KW-0328">Glycosyltransferase</keyword>
<keyword evidence="2" id="KW-0808">Transferase</keyword>
<feature type="binding site" evidence="3">
    <location>
        <begin position="350"/>
        <end position="351"/>
    </location>
    <ligand>
        <name>substrate</name>
    </ligand>
</feature>
<dbReference type="InterPro" id="IPR013780">
    <property type="entry name" value="Glyco_hydro_b"/>
</dbReference>
<dbReference type="STRING" id="45496.SAMN04488079_10229"/>
<protein>
    <submittedName>
        <fullName evidence="5">Sucrose phosphorylase</fullName>
    </submittedName>
</protein>
<feature type="binding site" evidence="3">
    <location>
        <position position="110"/>
    </location>
    <ligand>
        <name>substrate</name>
    </ligand>
</feature>
<dbReference type="Gene3D" id="3.20.20.80">
    <property type="entry name" value="Glycosidases"/>
    <property type="match status" value="1"/>
</dbReference>
<dbReference type="GO" id="GO:0005975">
    <property type="term" value="P:carbohydrate metabolic process"/>
    <property type="evidence" value="ECO:0007669"/>
    <property type="project" value="InterPro"/>
</dbReference>
<dbReference type="CDD" id="cd11356">
    <property type="entry name" value="AmyAc_Sucrose_phosphorylase-like_1"/>
    <property type="match status" value="1"/>
</dbReference>
<dbReference type="InterPro" id="IPR016377">
    <property type="entry name" value="Sucrose_GGa_phosphorylase-rel"/>
</dbReference>
<dbReference type="PANTHER" id="PTHR38784">
    <property type="entry name" value="SUCROSE PHOSPHORYLASE"/>
    <property type="match status" value="1"/>
</dbReference>
<feature type="binding site" evidence="3">
    <location>
        <position position="457"/>
    </location>
    <ligand>
        <name>substrate</name>
    </ligand>
</feature>
<organism evidence="5 6">
    <name type="scientific">Methylophaga sulfidovorans</name>
    <dbReference type="NCBI Taxonomy" id="45496"/>
    <lineage>
        <taxon>Bacteria</taxon>
        <taxon>Pseudomonadati</taxon>
        <taxon>Pseudomonadota</taxon>
        <taxon>Gammaproteobacteria</taxon>
        <taxon>Thiotrichales</taxon>
        <taxon>Piscirickettsiaceae</taxon>
        <taxon>Methylophaga</taxon>
    </lineage>
</organism>
<dbReference type="InterPro" id="IPR033746">
    <property type="entry name" value="GGa_phosphorylase"/>
</dbReference>
<dbReference type="RefSeq" id="WP_091711431.1">
    <property type="nucleotide sequence ID" value="NZ_FOSH01000002.1"/>
</dbReference>
<dbReference type="SUPFAM" id="SSF51445">
    <property type="entry name" value="(Trans)glycosidases"/>
    <property type="match status" value="1"/>
</dbReference>
<keyword evidence="6" id="KW-1185">Reference proteome</keyword>
<dbReference type="InterPro" id="IPR017853">
    <property type="entry name" value="GH"/>
</dbReference>
<feature type="binding site" evidence="3">
    <location>
        <begin position="241"/>
        <end position="243"/>
    </location>
    <ligand>
        <name>substrate</name>
    </ligand>
</feature>
<dbReference type="PIRSF" id="PIRSF003059">
    <property type="entry name" value="Sucrose_phosphorylase"/>
    <property type="match status" value="1"/>
</dbReference>
<evidence type="ECO:0000256" key="1">
    <source>
        <dbReference type="ARBA" id="ARBA00022676"/>
    </source>
</evidence>
<accession>A0A1I3UNE9</accession>
<evidence type="ECO:0000256" key="3">
    <source>
        <dbReference type="PIRSR" id="PIRSR003059-2"/>
    </source>
</evidence>
<dbReference type="Proteomes" id="UP000198924">
    <property type="component" value="Unassembled WGS sequence"/>
</dbReference>
<evidence type="ECO:0000256" key="2">
    <source>
        <dbReference type="ARBA" id="ARBA00022679"/>
    </source>
</evidence>
<dbReference type="Pfam" id="PF00128">
    <property type="entry name" value="Alpha-amylase"/>
    <property type="match status" value="1"/>
</dbReference>
<evidence type="ECO:0000313" key="6">
    <source>
        <dbReference type="Proteomes" id="UP000198924"/>
    </source>
</evidence>
<evidence type="ECO:0000313" key="5">
    <source>
        <dbReference type="EMBL" id="SFJ84233.1"/>
    </source>
</evidence>
<dbReference type="GO" id="GO:0016757">
    <property type="term" value="F:glycosyltransferase activity"/>
    <property type="evidence" value="ECO:0007669"/>
    <property type="project" value="UniProtKB-KW"/>
</dbReference>
<dbReference type="InterPro" id="IPR045857">
    <property type="entry name" value="O16G_dom_2"/>
</dbReference>
<proteinExistence type="predicted"/>
<gene>
    <name evidence="5" type="ORF">SAMN04488079_10229</name>
</gene>
<reference evidence="6" key="1">
    <citation type="submission" date="2016-10" db="EMBL/GenBank/DDBJ databases">
        <authorList>
            <person name="Varghese N."/>
            <person name="Submissions S."/>
        </authorList>
    </citation>
    <scope>NUCLEOTIDE SEQUENCE [LARGE SCALE GENOMIC DNA]</scope>
    <source>
        <strain evidence="6">DSM 11578</strain>
    </source>
</reference>
<feature type="domain" description="Glycosyl hydrolase family 13 catalytic" evidence="4">
    <location>
        <begin position="51"/>
        <end position="494"/>
    </location>
</feature>